<comment type="caution">
    <text evidence="2">The sequence shown here is derived from an EMBL/GenBank/DDBJ whole genome shotgun (WGS) entry which is preliminary data.</text>
</comment>
<dbReference type="EMBL" id="JACXVP010000006">
    <property type="protein sequence ID" value="KAG5599538.1"/>
    <property type="molecule type" value="Genomic_DNA"/>
</dbReference>
<protein>
    <submittedName>
        <fullName evidence="2">Uncharacterized protein</fullName>
    </submittedName>
</protein>
<organism evidence="2 3">
    <name type="scientific">Solanum commersonii</name>
    <name type="common">Commerson's wild potato</name>
    <name type="synonym">Commerson's nightshade</name>
    <dbReference type="NCBI Taxonomy" id="4109"/>
    <lineage>
        <taxon>Eukaryota</taxon>
        <taxon>Viridiplantae</taxon>
        <taxon>Streptophyta</taxon>
        <taxon>Embryophyta</taxon>
        <taxon>Tracheophyta</taxon>
        <taxon>Spermatophyta</taxon>
        <taxon>Magnoliopsida</taxon>
        <taxon>eudicotyledons</taxon>
        <taxon>Gunneridae</taxon>
        <taxon>Pentapetalae</taxon>
        <taxon>asterids</taxon>
        <taxon>lamiids</taxon>
        <taxon>Solanales</taxon>
        <taxon>Solanaceae</taxon>
        <taxon>Solanoideae</taxon>
        <taxon>Solaneae</taxon>
        <taxon>Solanum</taxon>
    </lineage>
</organism>
<evidence type="ECO:0000256" key="1">
    <source>
        <dbReference type="SAM" id="MobiDB-lite"/>
    </source>
</evidence>
<keyword evidence="3" id="KW-1185">Reference proteome</keyword>
<sequence>MYNQIVPGSINYLIQVVEEEEKEEEKEDPEEEPEEDPKKDLEENPEEDTEEEVEEDHMEVSETGSNIYDPRDGGAIDMSPECDLDKSPEYHPGPYYDGDDDKDNAPT</sequence>
<dbReference type="Proteomes" id="UP000824120">
    <property type="component" value="Chromosome 6"/>
</dbReference>
<evidence type="ECO:0000313" key="3">
    <source>
        <dbReference type="Proteomes" id="UP000824120"/>
    </source>
</evidence>
<feature type="compositionally biased region" description="Acidic residues" evidence="1">
    <location>
        <begin position="17"/>
        <end position="35"/>
    </location>
</feature>
<gene>
    <name evidence="2" type="ORF">H5410_030908</name>
</gene>
<feature type="region of interest" description="Disordered" evidence="1">
    <location>
        <begin position="1"/>
        <end position="107"/>
    </location>
</feature>
<dbReference type="AlphaFoldDB" id="A0A9J5YGX6"/>
<name>A0A9J5YGX6_SOLCO</name>
<accession>A0A9J5YGX6</accession>
<reference evidence="2 3" key="1">
    <citation type="submission" date="2020-09" db="EMBL/GenBank/DDBJ databases">
        <title>De no assembly of potato wild relative species, Solanum commersonii.</title>
        <authorList>
            <person name="Cho K."/>
        </authorList>
    </citation>
    <scope>NUCLEOTIDE SEQUENCE [LARGE SCALE GENOMIC DNA]</scope>
    <source>
        <strain evidence="2">LZ3.2</strain>
        <tissue evidence="2">Leaf</tissue>
    </source>
</reference>
<feature type="compositionally biased region" description="Acidic residues" evidence="1">
    <location>
        <begin position="97"/>
        <end position="107"/>
    </location>
</feature>
<proteinExistence type="predicted"/>
<feature type="compositionally biased region" description="Acidic residues" evidence="1">
    <location>
        <begin position="43"/>
        <end position="57"/>
    </location>
</feature>
<evidence type="ECO:0000313" key="2">
    <source>
        <dbReference type="EMBL" id="KAG5599538.1"/>
    </source>
</evidence>